<evidence type="ECO:0000256" key="6">
    <source>
        <dbReference type="ARBA" id="ARBA00023004"/>
    </source>
</evidence>
<reference evidence="9 10" key="1">
    <citation type="submission" date="2012-11" db="EMBL/GenBank/DDBJ databases">
        <title>Whole genome sequence of Acidisphaera rubrifaciens HS-AP3.</title>
        <authorList>
            <person name="Azuma Y."/>
            <person name="Higashiura N."/>
            <person name="Hirakawa H."/>
            <person name="Matsushita K."/>
        </authorList>
    </citation>
    <scope>NUCLEOTIDE SEQUENCE [LARGE SCALE GENOMIC DNA]</scope>
    <source>
        <strain evidence="9 10">HS-AP3</strain>
    </source>
</reference>
<dbReference type="Gene3D" id="2.20.25.90">
    <property type="entry name" value="ADC-like domains"/>
    <property type="match status" value="1"/>
</dbReference>
<comment type="caution">
    <text evidence="9">The sequence shown here is derived from an EMBL/GenBank/DDBJ whole genome shotgun (WGS) entry which is preliminary data.</text>
</comment>
<dbReference type="Pfam" id="PF04879">
    <property type="entry name" value="Molybdop_Fe4S4"/>
    <property type="match status" value="1"/>
</dbReference>
<feature type="domain" description="4Fe-4S Mo/W bis-MGD-type" evidence="8">
    <location>
        <begin position="3"/>
        <end position="60"/>
    </location>
</feature>
<dbReference type="SMART" id="SM00926">
    <property type="entry name" value="Molybdop_Fe4S4"/>
    <property type="match status" value="1"/>
</dbReference>
<proteinExistence type="inferred from homology"/>
<dbReference type="InterPro" id="IPR006657">
    <property type="entry name" value="MoPterin_dinucl-bd_dom"/>
</dbReference>
<evidence type="ECO:0000256" key="2">
    <source>
        <dbReference type="ARBA" id="ARBA00010312"/>
    </source>
</evidence>
<dbReference type="CDD" id="cd02766">
    <property type="entry name" value="MopB_3"/>
    <property type="match status" value="1"/>
</dbReference>
<keyword evidence="6" id="KW-0408">Iron</keyword>
<accession>A0A0D6P700</accession>
<organism evidence="9 10">
    <name type="scientific">Acidisphaera rubrifaciens HS-AP3</name>
    <dbReference type="NCBI Taxonomy" id="1231350"/>
    <lineage>
        <taxon>Bacteria</taxon>
        <taxon>Pseudomonadati</taxon>
        <taxon>Pseudomonadota</taxon>
        <taxon>Alphaproteobacteria</taxon>
        <taxon>Acetobacterales</taxon>
        <taxon>Acetobacteraceae</taxon>
        <taxon>Acidisphaera</taxon>
    </lineage>
</organism>
<comment type="cofactor">
    <cofactor evidence="1">
        <name>Mo-bis(molybdopterin guanine dinucleotide)</name>
        <dbReference type="ChEBI" id="CHEBI:60539"/>
    </cofactor>
</comment>
<dbReference type="InterPro" id="IPR006655">
    <property type="entry name" value="Mopterin_OxRdtase_prok_CS"/>
</dbReference>
<dbReference type="GO" id="GO:0051536">
    <property type="term" value="F:iron-sulfur cluster binding"/>
    <property type="evidence" value="ECO:0007669"/>
    <property type="project" value="UniProtKB-KW"/>
</dbReference>
<dbReference type="AlphaFoldDB" id="A0A0D6P700"/>
<evidence type="ECO:0000256" key="1">
    <source>
        <dbReference type="ARBA" id="ARBA00001942"/>
    </source>
</evidence>
<keyword evidence="5" id="KW-0560">Oxidoreductase</keyword>
<dbReference type="GO" id="GO:0043546">
    <property type="term" value="F:molybdopterin cofactor binding"/>
    <property type="evidence" value="ECO:0007669"/>
    <property type="project" value="InterPro"/>
</dbReference>
<keyword evidence="4" id="KW-0479">Metal-binding</keyword>
<dbReference type="SUPFAM" id="SSF50692">
    <property type="entry name" value="ADC-like"/>
    <property type="match status" value="1"/>
</dbReference>
<dbReference type="InterPro" id="IPR006963">
    <property type="entry name" value="Mopterin_OxRdtase_4Fe-4S_dom"/>
</dbReference>
<dbReference type="GO" id="GO:0016491">
    <property type="term" value="F:oxidoreductase activity"/>
    <property type="evidence" value="ECO:0007669"/>
    <property type="project" value="UniProtKB-KW"/>
</dbReference>
<evidence type="ECO:0000313" key="9">
    <source>
        <dbReference type="EMBL" id="GAN77452.1"/>
    </source>
</evidence>
<dbReference type="PROSITE" id="PS00490">
    <property type="entry name" value="MOLYBDOPTERIN_PROK_2"/>
    <property type="match status" value="1"/>
</dbReference>
<dbReference type="EMBL" id="BANB01000323">
    <property type="protein sequence ID" value="GAN77452.1"/>
    <property type="molecule type" value="Genomic_DNA"/>
</dbReference>
<protein>
    <submittedName>
        <fullName evidence="9">Molybdopterin dependent oxidoreductase</fullName>
    </submittedName>
</protein>
<evidence type="ECO:0000259" key="8">
    <source>
        <dbReference type="PROSITE" id="PS51669"/>
    </source>
</evidence>
<evidence type="ECO:0000313" key="10">
    <source>
        <dbReference type="Proteomes" id="UP000032680"/>
    </source>
</evidence>
<dbReference type="Gene3D" id="3.30.2070.10">
    <property type="entry name" value="Formate dehydrogenase/DMSO reductase"/>
    <property type="match status" value="1"/>
</dbReference>
<dbReference type="GO" id="GO:0046872">
    <property type="term" value="F:metal ion binding"/>
    <property type="evidence" value="ECO:0007669"/>
    <property type="project" value="UniProtKB-KW"/>
</dbReference>
<dbReference type="SUPFAM" id="SSF53706">
    <property type="entry name" value="Formate dehydrogenase/DMSO reductase, domains 1-3"/>
    <property type="match status" value="1"/>
</dbReference>
<comment type="similarity">
    <text evidence="2">Belongs to the prokaryotic molybdopterin-containing oxidoreductase family.</text>
</comment>
<evidence type="ECO:0000256" key="7">
    <source>
        <dbReference type="ARBA" id="ARBA00023014"/>
    </source>
</evidence>
<sequence>MADRKVFGACPHDCPDTCAMITTVRDGRAVEVRGNPDHPFTRGGLCVKVNDYQNRVYSPDRVLHPLRRVGAKGEGRFERITWDAALDEIRSRWTAIIERSGPAAILPYSYLGTEGTLNGLSVGDAFFNRLGATVSERTFCDAGAITAFFMSCGPTAAIDPESFVHSRYIILWAINPISTNLHHWPFIKEAQTRGAKIVVIDPFETRSAKQADWHIRIRPGTDGALALGMMHVIIAEDLVDHAYVADHTIGYDELKERVAGFPPERVAAITGVSAEDIRTLAREYATTQPSVIRMGVAIERNANGGNAVRALSCLPALVGAWRHCGGGIMHMPIWAFPVKWDAISRPDFIPPGTPVINQWRLGPALTGEMPLKTPIESLFVFNSNPMVVAPEQAKIERGLAREDLFTVVSEHFITDTARYADIVLPATTQLEQWDVMFSWGHLYLTLNMPAIEPLGEAVPNTELFRRLARIMGFDDLFFYRTDMEMMQDALDWSNPVLEGIDLDLLQRTGYARLNVGTPESYVPHREGNFPTPSGKCEFKSSLTALGNMVLPLFRQGYTEGQPGEALDPLPNYVDDAAPPAPADYPLGMISPKSHAFLNSSYGNLPTQLHHAGTQRVFINPADAAARGVAAGDTVRVFNQHGAFEAVAEVTEAAMAGVIAAPMGYWPGATRTGRTVNAINSPAYGDYGHNPTFSDTRIEVAKVAATPAAGATVHSAVPA</sequence>
<dbReference type="Gene3D" id="3.40.50.740">
    <property type="match status" value="1"/>
</dbReference>
<dbReference type="InterPro" id="IPR006656">
    <property type="entry name" value="Mopterin_OxRdtase"/>
</dbReference>
<name>A0A0D6P700_9PROT</name>
<dbReference type="PROSITE" id="PS51669">
    <property type="entry name" value="4FE4S_MOW_BIS_MGD"/>
    <property type="match status" value="1"/>
</dbReference>
<gene>
    <name evidence="9" type="ORF">Asru_0323_04</name>
</gene>
<dbReference type="PANTHER" id="PTHR43742">
    <property type="entry name" value="TRIMETHYLAMINE-N-OXIDE REDUCTASE"/>
    <property type="match status" value="1"/>
</dbReference>
<evidence type="ECO:0000256" key="4">
    <source>
        <dbReference type="ARBA" id="ARBA00022723"/>
    </source>
</evidence>
<dbReference type="Pfam" id="PF01568">
    <property type="entry name" value="Molydop_binding"/>
    <property type="match status" value="1"/>
</dbReference>
<keyword evidence="10" id="KW-1185">Reference proteome</keyword>
<evidence type="ECO:0000256" key="5">
    <source>
        <dbReference type="ARBA" id="ARBA00023002"/>
    </source>
</evidence>
<dbReference type="Gene3D" id="3.40.228.10">
    <property type="entry name" value="Dimethylsulfoxide Reductase, domain 2"/>
    <property type="match status" value="1"/>
</dbReference>
<dbReference type="OrthoDB" id="9759518at2"/>
<dbReference type="Proteomes" id="UP000032680">
    <property type="component" value="Unassembled WGS sequence"/>
</dbReference>
<keyword evidence="3" id="KW-0500">Molybdenum</keyword>
<dbReference type="InterPro" id="IPR050612">
    <property type="entry name" value="Prok_Mopterin_Oxidored"/>
</dbReference>
<dbReference type="RefSeq" id="WP_048861533.1">
    <property type="nucleotide sequence ID" value="NZ_BANB01000323.1"/>
</dbReference>
<dbReference type="PANTHER" id="PTHR43742:SF6">
    <property type="entry name" value="OXIDOREDUCTASE YYAE-RELATED"/>
    <property type="match status" value="1"/>
</dbReference>
<keyword evidence="7" id="KW-0411">Iron-sulfur</keyword>
<dbReference type="Pfam" id="PF00384">
    <property type="entry name" value="Molybdopterin"/>
    <property type="match status" value="1"/>
</dbReference>
<dbReference type="Gene3D" id="2.40.40.20">
    <property type="match status" value="1"/>
</dbReference>
<dbReference type="InterPro" id="IPR009010">
    <property type="entry name" value="Asp_de-COase-like_dom_sf"/>
</dbReference>
<evidence type="ECO:0000256" key="3">
    <source>
        <dbReference type="ARBA" id="ARBA00022505"/>
    </source>
</evidence>